<dbReference type="Gene3D" id="1.10.287.110">
    <property type="entry name" value="DnaJ domain"/>
    <property type="match status" value="1"/>
</dbReference>
<keyword evidence="2" id="KW-0732">Signal</keyword>
<sequence>MSTILLFLFVIFIFFMLSSGVSKRPRRQYQSRDIEFSEAKYLVGLLAKVAKSDGRVNKLEANLISEILDDLTAKIGGSNTQREELRRVYNNEKDNLKNVFKMAFEYKTRFNLDLKTAVGRVYFFLNIAYIDGVFTSEERRVISQICDGFEIPSYLQDEIFARFERDFKARNYQRYQNRNYQEQNYQNHARTQPGKKNPYDVLGLKDGASFDEIRTSYRALVKKYHPDILMGKGADDEIIKAGTKKLQEINEAYEALKAKFGK</sequence>
<dbReference type="Gene3D" id="1.10.3680.10">
    <property type="entry name" value="TerB-like"/>
    <property type="match status" value="1"/>
</dbReference>
<comment type="subcellular location">
    <subcellularLocation>
        <location evidence="1">Endoplasmic reticulum</location>
    </subcellularLocation>
</comment>
<dbReference type="SUPFAM" id="SSF46565">
    <property type="entry name" value="Chaperone J-domain"/>
    <property type="match status" value="1"/>
</dbReference>
<dbReference type="Pfam" id="PF05099">
    <property type="entry name" value="TerB"/>
    <property type="match status" value="1"/>
</dbReference>
<name>A0A128EL31_9BACT</name>
<dbReference type="CDD" id="cd06257">
    <property type="entry name" value="DnaJ"/>
    <property type="match status" value="1"/>
</dbReference>
<dbReference type="PANTHER" id="PTHR44140:SF2">
    <property type="entry name" value="LD25575P"/>
    <property type="match status" value="1"/>
</dbReference>
<dbReference type="GO" id="GO:0051787">
    <property type="term" value="F:misfolded protein binding"/>
    <property type="evidence" value="ECO:0007669"/>
    <property type="project" value="TreeGrafter"/>
</dbReference>
<dbReference type="InterPro" id="IPR029024">
    <property type="entry name" value="TerB-like"/>
</dbReference>
<dbReference type="GO" id="GO:0051087">
    <property type="term" value="F:protein-folding chaperone binding"/>
    <property type="evidence" value="ECO:0007669"/>
    <property type="project" value="TreeGrafter"/>
</dbReference>
<evidence type="ECO:0000256" key="1">
    <source>
        <dbReference type="ARBA" id="ARBA00004240"/>
    </source>
</evidence>
<evidence type="ECO:0000313" key="5">
    <source>
        <dbReference type="EMBL" id="CZE49068.1"/>
    </source>
</evidence>
<dbReference type="AlphaFoldDB" id="A0A128EL31"/>
<keyword evidence="6" id="KW-1185">Reference proteome</keyword>
<dbReference type="InterPro" id="IPR007791">
    <property type="entry name" value="DjlA_N"/>
</dbReference>
<organism evidence="5 6">
    <name type="scientific">Campylobacter geochelonis</name>
    <dbReference type="NCBI Taxonomy" id="1780362"/>
    <lineage>
        <taxon>Bacteria</taxon>
        <taxon>Pseudomonadati</taxon>
        <taxon>Campylobacterota</taxon>
        <taxon>Epsilonproteobacteria</taxon>
        <taxon>Campylobacterales</taxon>
        <taxon>Campylobacteraceae</taxon>
        <taxon>Campylobacter</taxon>
    </lineage>
</organism>
<dbReference type="Proteomes" id="UP000069632">
    <property type="component" value="Unassembled WGS sequence"/>
</dbReference>
<dbReference type="PRINTS" id="PR00625">
    <property type="entry name" value="JDOMAIN"/>
</dbReference>
<evidence type="ECO:0000313" key="6">
    <source>
        <dbReference type="Proteomes" id="UP000069632"/>
    </source>
</evidence>
<accession>A0A128EL31</accession>
<proteinExistence type="predicted"/>
<dbReference type="InterPro" id="IPR036869">
    <property type="entry name" value="J_dom_sf"/>
</dbReference>
<dbReference type="PANTHER" id="PTHR44140">
    <property type="entry name" value="LD25575P"/>
    <property type="match status" value="1"/>
</dbReference>
<reference evidence="5 6" key="1">
    <citation type="submission" date="2016-02" db="EMBL/GenBank/DDBJ databases">
        <authorList>
            <consortium name="Pathogen Informatics"/>
        </authorList>
    </citation>
    <scope>NUCLEOTIDE SEQUENCE [LARGE SCALE GENOMIC DNA]</scope>
    <source>
        <strain evidence="5 6">RC20</strain>
    </source>
</reference>
<evidence type="ECO:0000256" key="3">
    <source>
        <dbReference type="ARBA" id="ARBA00022824"/>
    </source>
</evidence>
<dbReference type="SUPFAM" id="SSF158682">
    <property type="entry name" value="TerB-like"/>
    <property type="match status" value="1"/>
</dbReference>
<feature type="domain" description="J" evidence="4">
    <location>
        <begin position="197"/>
        <end position="262"/>
    </location>
</feature>
<keyword evidence="3" id="KW-0256">Endoplasmic reticulum</keyword>
<dbReference type="Pfam" id="PF00226">
    <property type="entry name" value="DnaJ"/>
    <property type="match status" value="1"/>
</dbReference>
<gene>
    <name evidence="5" type="primary">djlA</name>
    <name evidence="5" type="ORF">ERS672216_01731</name>
</gene>
<dbReference type="InterPro" id="IPR001623">
    <property type="entry name" value="DnaJ_domain"/>
</dbReference>
<evidence type="ECO:0000256" key="2">
    <source>
        <dbReference type="ARBA" id="ARBA00022729"/>
    </source>
</evidence>
<dbReference type="RefSeq" id="WP_075495052.1">
    <property type="nucleotide sequence ID" value="NZ_CP053844.1"/>
</dbReference>
<dbReference type="EMBL" id="FIZP01000014">
    <property type="protein sequence ID" value="CZE49068.1"/>
    <property type="molecule type" value="Genomic_DNA"/>
</dbReference>
<dbReference type="PROSITE" id="PS50076">
    <property type="entry name" value="DNAJ_2"/>
    <property type="match status" value="1"/>
</dbReference>
<dbReference type="GO" id="GO:0034975">
    <property type="term" value="P:protein folding in endoplasmic reticulum"/>
    <property type="evidence" value="ECO:0007669"/>
    <property type="project" value="TreeGrafter"/>
</dbReference>
<dbReference type="SMART" id="SM00271">
    <property type="entry name" value="DnaJ"/>
    <property type="match status" value="1"/>
</dbReference>
<dbReference type="OrthoDB" id="9779889at2"/>
<protein>
    <submittedName>
        <fullName evidence="5">DnaJ domain-containing protein</fullName>
    </submittedName>
</protein>
<dbReference type="InterPro" id="IPR051727">
    <property type="entry name" value="DnaJ_C3_Co-chaperones"/>
</dbReference>
<evidence type="ECO:0000259" key="4">
    <source>
        <dbReference type="PROSITE" id="PS50076"/>
    </source>
</evidence>